<evidence type="ECO:0000313" key="1">
    <source>
        <dbReference type="EMBL" id="QJH92915.1"/>
    </source>
</evidence>
<reference evidence="1" key="1">
    <citation type="submission" date="2020-03" db="EMBL/GenBank/DDBJ databases">
        <title>The deep terrestrial virosphere.</title>
        <authorList>
            <person name="Holmfeldt K."/>
            <person name="Nilsson E."/>
            <person name="Simone D."/>
            <person name="Lopez-Fernandez M."/>
            <person name="Wu X."/>
            <person name="de Brujin I."/>
            <person name="Lundin D."/>
            <person name="Andersson A."/>
            <person name="Bertilsson S."/>
            <person name="Dopson M."/>
        </authorList>
    </citation>
    <scope>NUCLEOTIDE SEQUENCE</scope>
    <source>
        <strain evidence="1">MM171A02250</strain>
    </source>
</reference>
<accession>A0A6M3X898</accession>
<dbReference type="AlphaFoldDB" id="A0A6M3X898"/>
<gene>
    <name evidence="1" type="ORF">MM171A02250_0002</name>
</gene>
<protein>
    <submittedName>
        <fullName evidence="1">Uncharacterized protein</fullName>
    </submittedName>
</protein>
<dbReference type="EMBL" id="MT143931">
    <property type="protein sequence ID" value="QJH92915.1"/>
    <property type="molecule type" value="Genomic_DNA"/>
</dbReference>
<name>A0A6M3X898_9ZZZZ</name>
<sequence length="104" mass="11832">MHLKAKCPYCKSVIGVDVPIEITTQTKEQRFNFNCEKCGENIVISIFPYVSQEFPTSDSLIKSTIERIDKITTPPELSVLNGRPVEWISNKLGFQRPENKSLES</sequence>
<proteinExistence type="predicted"/>
<organism evidence="1">
    <name type="scientific">viral metagenome</name>
    <dbReference type="NCBI Taxonomy" id="1070528"/>
    <lineage>
        <taxon>unclassified sequences</taxon>
        <taxon>metagenomes</taxon>
        <taxon>organismal metagenomes</taxon>
    </lineage>
</organism>